<proteinExistence type="inferred from homology"/>
<reference evidence="5 6" key="1">
    <citation type="submission" date="2019-04" db="EMBL/GenBank/DDBJ databases">
        <authorList>
            <person name="Liu Q."/>
            <person name="Xin Y.-H."/>
        </authorList>
    </citation>
    <scope>NUCLEOTIDE SEQUENCE [LARGE SCALE GENOMIC DNA]</scope>
    <source>
        <strain evidence="5 6">AM23</strain>
    </source>
</reference>
<accession>A0A4S5E4Z0</accession>
<dbReference type="AlphaFoldDB" id="A0A4S5E4Z0"/>
<dbReference type="RefSeq" id="WP_136454060.1">
    <property type="nucleotide sequence ID" value="NZ_SSWH01000006.1"/>
</dbReference>
<dbReference type="InterPro" id="IPR044946">
    <property type="entry name" value="Restrct_endonuc_typeI_TRD_sf"/>
</dbReference>
<evidence type="ECO:0000256" key="3">
    <source>
        <dbReference type="ARBA" id="ARBA00023125"/>
    </source>
</evidence>
<dbReference type="Proteomes" id="UP000305233">
    <property type="component" value="Unassembled WGS sequence"/>
</dbReference>
<evidence type="ECO:0000259" key="4">
    <source>
        <dbReference type="Pfam" id="PF01420"/>
    </source>
</evidence>
<keyword evidence="5" id="KW-0540">Nuclease</keyword>
<evidence type="ECO:0000256" key="2">
    <source>
        <dbReference type="ARBA" id="ARBA00022747"/>
    </source>
</evidence>
<gene>
    <name evidence="5" type="ORF">E8P82_08470</name>
</gene>
<dbReference type="InterPro" id="IPR000055">
    <property type="entry name" value="Restrct_endonuc_typeI_TRD"/>
</dbReference>
<feature type="domain" description="Type I restriction modification DNA specificity" evidence="4">
    <location>
        <begin position="9"/>
        <end position="167"/>
    </location>
</feature>
<dbReference type="Pfam" id="PF01420">
    <property type="entry name" value="Methylase_S"/>
    <property type="match status" value="1"/>
</dbReference>
<dbReference type="SUPFAM" id="SSF116734">
    <property type="entry name" value="DNA methylase specificity domain"/>
    <property type="match status" value="2"/>
</dbReference>
<comment type="similarity">
    <text evidence="1">Belongs to the type-I restriction system S methylase family.</text>
</comment>
<keyword evidence="3" id="KW-0238">DNA-binding</keyword>
<evidence type="ECO:0000256" key="1">
    <source>
        <dbReference type="ARBA" id="ARBA00010923"/>
    </source>
</evidence>
<comment type="caution">
    <text evidence="5">The sequence shown here is derived from an EMBL/GenBank/DDBJ whole genome shotgun (WGS) entry which is preliminary data.</text>
</comment>
<evidence type="ECO:0000313" key="6">
    <source>
        <dbReference type="Proteomes" id="UP000305233"/>
    </source>
</evidence>
<evidence type="ECO:0000313" key="5">
    <source>
        <dbReference type="EMBL" id="THJ66483.1"/>
    </source>
</evidence>
<keyword evidence="5" id="KW-0255">Endonuclease</keyword>
<dbReference type="GO" id="GO:0004519">
    <property type="term" value="F:endonuclease activity"/>
    <property type="evidence" value="ECO:0007669"/>
    <property type="project" value="UniProtKB-KW"/>
</dbReference>
<keyword evidence="2" id="KW-0680">Restriction system</keyword>
<organism evidence="5 6">
    <name type="scientific">Arthrobacter echini</name>
    <dbReference type="NCBI Taxonomy" id="1529066"/>
    <lineage>
        <taxon>Bacteria</taxon>
        <taxon>Bacillati</taxon>
        <taxon>Actinomycetota</taxon>
        <taxon>Actinomycetes</taxon>
        <taxon>Micrococcales</taxon>
        <taxon>Micrococcaceae</taxon>
        <taxon>Arthrobacter</taxon>
    </lineage>
</organism>
<dbReference type="PANTHER" id="PTHR30408:SF12">
    <property type="entry name" value="TYPE I RESTRICTION ENZYME MJAVIII SPECIFICITY SUBUNIT"/>
    <property type="match status" value="1"/>
</dbReference>
<protein>
    <submittedName>
        <fullName evidence="5">Restriction endonuclease subunit S</fullName>
    </submittedName>
</protein>
<dbReference type="GO" id="GO:0009307">
    <property type="term" value="P:DNA restriction-modification system"/>
    <property type="evidence" value="ECO:0007669"/>
    <property type="project" value="UniProtKB-KW"/>
</dbReference>
<keyword evidence="6" id="KW-1185">Reference proteome</keyword>
<dbReference type="PANTHER" id="PTHR30408">
    <property type="entry name" value="TYPE-1 RESTRICTION ENZYME ECOKI SPECIFICITY PROTEIN"/>
    <property type="match status" value="1"/>
</dbReference>
<dbReference type="CDD" id="cd17254">
    <property type="entry name" value="RMtype1_S_FclI-TRD1-CR1_like"/>
    <property type="match status" value="1"/>
</dbReference>
<dbReference type="Gene3D" id="3.90.220.20">
    <property type="entry name" value="DNA methylase specificity domains"/>
    <property type="match status" value="2"/>
</dbReference>
<sequence>MVELVETRRVRLGEVADFINGAAFKPEDWGPTGARIIRIQNLSDPSKAYNRTERIVPQKLHVRPGDLLVSWSASLGVFVWDQDDIALLNQHIFRVIPDDALVDKNYLRHMLSDALDSMKRHLHGATMMHVNRKEFLSTSIPLPPLDEQRRIAAILDKTDELRTKRREALAHLDMLTQSIFHSMFGGVLSRALLSDAIGRLVGGKNVVGPDDSPNAFRVLKISSVTSGQYLEAESKPLPEDYEPPSDHVVRDGDVIISRANTTELVGSSALAATTNGKSVLPDKLWRAVPTPRADSRFLLATLQSPAVRGEISRRSSGSGGSMKNISQPKLLSIPIALPPMELQQTFATRVAAVERLKELHRKHLAELDALFASLQHRAFRGEL</sequence>
<dbReference type="EMBL" id="SSWH01000006">
    <property type="protein sequence ID" value="THJ66483.1"/>
    <property type="molecule type" value="Genomic_DNA"/>
</dbReference>
<dbReference type="GO" id="GO:0003677">
    <property type="term" value="F:DNA binding"/>
    <property type="evidence" value="ECO:0007669"/>
    <property type="project" value="UniProtKB-KW"/>
</dbReference>
<keyword evidence="5" id="KW-0378">Hydrolase</keyword>
<dbReference type="InterPro" id="IPR052021">
    <property type="entry name" value="Type-I_RS_S_subunit"/>
</dbReference>
<name>A0A4S5E4Z0_9MICC</name>
<dbReference type="OrthoDB" id="3197085at2"/>